<dbReference type="RefSeq" id="WP_015203881.1">
    <property type="nucleotide sequence ID" value="NC_019753.1"/>
</dbReference>
<name>K9W061_9CYAN</name>
<keyword evidence="2" id="KW-1185">Reference proteome</keyword>
<reference evidence="1 2" key="1">
    <citation type="submission" date="2012-06" db="EMBL/GenBank/DDBJ databases">
        <title>Finished chromosome of genome of Crinalium epipsammum PCC 9333.</title>
        <authorList>
            <consortium name="US DOE Joint Genome Institute"/>
            <person name="Gugger M."/>
            <person name="Coursin T."/>
            <person name="Rippka R."/>
            <person name="Tandeau De Marsac N."/>
            <person name="Huntemann M."/>
            <person name="Wei C.-L."/>
            <person name="Han J."/>
            <person name="Detter J.C."/>
            <person name="Han C."/>
            <person name="Tapia R."/>
            <person name="Davenport K."/>
            <person name="Daligault H."/>
            <person name="Erkkila T."/>
            <person name="Gu W."/>
            <person name="Munk A.C.C."/>
            <person name="Teshima H."/>
            <person name="Xu Y."/>
            <person name="Chain P."/>
            <person name="Chen A."/>
            <person name="Krypides N."/>
            <person name="Mavromatis K."/>
            <person name="Markowitz V."/>
            <person name="Szeto E."/>
            <person name="Ivanova N."/>
            <person name="Mikhailova N."/>
            <person name="Ovchinnikova G."/>
            <person name="Pagani I."/>
            <person name="Pati A."/>
            <person name="Goodwin L."/>
            <person name="Peters L."/>
            <person name="Pitluck S."/>
            <person name="Woyke T."/>
            <person name="Kerfeld C."/>
        </authorList>
    </citation>
    <scope>NUCLEOTIDE SEQUENCE [LARGE SCALE GENOMIC DNA]</scope>
    <source>
        <strain evidence="1 2">PCC 9333</strain>
    </source>
</reference>
<sequence length="318" mass="35290">MKTTSTLPTLMLKAFNSTKLMPFRVMLILLALGMPIITQSSLAKTVKQTQIVTKNQKILNQLVGKWQGKDPSSGILVTMIFTPKNQLFMIVPFTIYGAENEVLQTSKMNYKVGYKINANTNPMQIDMFGDSDQKLTTIFEITKGKLHIGENAPGKTRPRTFNSKSIFLRKISNLTTLPKDAEIIDLNTQANKPRPSIAEQYLDIVNKAQQAYYSKTGKFAANLDELNIVTNSETESYRYQIRPDGDLKQRVSITAQAKTAEFPSYTSVVFAKKINGNTSTGVGICVTNKPSKLPPTNIKISNSNSLKIECPVGSRLVP</sequence>
<organism evidence="1 2">
    <name type="scientific">Crinalium epipsammum PCC 9333</name>
    <dbReference type="NCBI Taxonomy" id="1173022"/>
    <lineage>
        <taxon>Bacteria</taxon>
        <taxon>Bacillati</taxon>
        <taxon>Cyanobacteriota</taxon>
        <taxon>Cyanophyceae</taxon>
        <taxon>Gomontiellales</taxon>
        <taxon>Gomontiellaceae</taxon>
        <taxon>Crinalium</taxon>
    </lineage>
</organism>
<dbReference type="InterPro" id="IPR031975">
    <property type="entry name" value="Pilin_GH"/>
</dbReference>
<proteinExistence type="predicted"/>
<dbReference type="Pfam" id="PF16734">
    <property type="entry name" value="Pilin_GH"/>
    <property type="match status" value="1"/>
</dbReference>
<dbReference type="OrthoDB" id="458583at2"/>
<dbReference type="AlphaFoldDB" id="K9W061"/>
<dbReference type="Proteomes" id="UP000010472">
    <property type="component" value="Chromosome"/>
</dbReference>
<dbReference type="HOGENOM" id="CLU_862546_0_0_3"/>
<dbReference type="eggNOG" id="COG2165">
    <property type="taxonomic scope" value="Bacteria"/>
</dbReference>
<gene>
    <name evidence="1" type="ORF">Cri9333_2934</name>
</gene>
<evidence type="ECO:0000313" key="1">
    <source>
        <dbReference type="EMBL" id="AFZ13773.1"/>
    </source>
</evidence>
<dbReference type="KEGG" id="cep:Cri9333_2934"/>
<evidence type="ECO:0000313" key="2">
    <source>
        <dbReference type="Proteomes" id="UP000010472"/>
    </source>
</evidence>
<dbReference type="STRING" id="1173022.Cri9333_2934"/>
<dbReference type="EMBL" id="CP003620">
    <property type="protein sequence ID" value="AFZ13773.1"/>
    <property type="molecule type" value="Genomic_DNA"/>
</dbReference>
<protein>
    <submittedName>
        <fullName evidence="1">Uncharacterized protein</fullName>
    </submittedName>
</protein>
<accession>K9W061</accession>